<dbReference type="OrthoDB" id="2142040at2759"/>
<dbReference type="PANTHER" id="PTHR11412:SF136">
    <property type="entry name" value="CD109 ANTIGEN"/>
    <property type="match status" value="1"/>
</dbReference>
<accession>N6TP66</accession>
<organism evidence="3">
    <name type="scientific">Dendroctonus ponderosae</name>
    <name type="common">Mountain pine beetle</name>
    <dbReference type="NCBI Taxonomy" id="77166"/>
    <lineage>
        <taxon>Eukaryota</taxon>
        <taxon>Metazoa</taxon>
        <taxon>Ecdysozoa</taxon>
        <taxon>Arthropoda</taxon>
        <taxon>Hexapoda</taxon>
        <taxon>Insecta</taxon>
        <taxon>Pterygota</taxon>
        <taxon>Neoptera</taxon>
        <taxon>Endopterygota</taxon>
        <taxon>Coleoptera</taxon>
        <taxon>Polyphaga</taxon>
        <taxon>Cucujiformia</taxon>
        <taxon>Curculionidae</taxon>
        <taxon>Scolytinae</taxon>
        <taxon>Dendroctonus</taxon>
    </lineage>
</organism>
<evidence type="ECO:0000256" key="2">
    <source>
        <dbReference type="ARBA" id="ARBA00022966"/>
    </source>
</evidence>
<keyword evidence="1" id="KW-0732">Signal</keyword>
<sequence>SFWILALDHDLQIASGTIGTISVKDPQGTKVAIWDQVSFDKGVLAYTLPLSPYALTGRWTITVEVEQSQFFCTYEVAPGIGIGQPDISVAEEHYVELKFGTEMRRRYKPGLPFSGKVSIKKFR</sequence>
<dbReference type="Gene3D" id="2.60.40.1930">
    <property type="match status" value="1"/>
</dbReference>
<dbReference type="InterPro" id="IPR050473">
    <property type="entry name" value="A2M/Complement_sys"/>
</dbReference>
<dbReference type="AlphaFoldDB" id="N6TP66"/>
<protein>
    <submittedName>
        <fullName evidence="3">Uncharacterized protein</fullName>
    </submittedName>
</protein>
<evidence type="ECO:0000313" key="3">
    <source>
        <dbReference type="EMBL" id="ENN79813.1"/>
    </source>
</evidence>
<evidence type="ECO:0000256" key="1">
    <source>
        <dbReference type="ARBA" id="ARBA00022729"/>
    </source>
</evidence>
<keyword evidence="2" id="KW-0882">Thioester bond</keyword>
<dbReference type="HOGENOM" id="CLU_2020985_0_0_1"/>
<gene>
    <name evidence="3" type="ORF">YQE_03747</name>
</gene>
<reference evidence="3" key="1">
    <citation type="journal article" date="2013" name="Genome Biol.">
        <title>Draft genome of the mountain pine beetle, Dendroctonus ponderosae Hopkins, a major forest pest.</title>
        <authorList>
            <person name="Keeling C.I."/>
            <person name="Yuen M.M."/>
            <person name="Liao N.Y."/>
            <person name="Docking T.R."/>
            <person name="Chan S.K."/>
            <person name="Taylor G.A."/>
            <person name="Palmquist D.L."/>
            <person name="Jackman S.D."/>
            <person name="Nguyen A."/>
            <person name="Li M."/>
            <person name="Henderson H."/>
            <person name="Janes J.K."/>
            <person name="Zhao Y."/>
            <person name="Pandoh P."/>
            <person name="Moore R."/>
            <person name="Sperling F.A."/>
            <person name="Huber D.P."/>
            <person name="Birol I."/>
            <person name="Jones S.J."/>
            <person name="Bohlmann J."/>
        </authorList>
    </citation>
    <scope>NUCLEOTIDE SEQUENCE</scope>
</reference>
<dbReference type="EMBL" id="KB740636">
    <property type="protein sequence ID" value="ENN79813.1"/>
    <property type="molecule type" value="Genomic_DNA"/>
</dbReference>
<feature type="non-terminal residue" evidence="3">
    <location>
        <position position="1"/>
    </location>
</feature>
<name>N6TP66_DENPD</name>
<dbReference type="PANTHER" id="PTHR11412">
    <property type="entry name" value="MACROGLOBULIN / COMPLEMENT"/>
    <property type="match status" value="1"/>
</dbReference>
<proteinExistence type="predicted"/>